<dbReference type="AlphaFoldDB" id="A0A8E2JXJ0"/>
<feature type="domain" description="Intradiol ring-cleavage dioxygenases" evidence="3">
    <location>
        <begin position="146"/>
        <end position="234"/>
    </location>
</feature>
<gene>
    <name evidence="4" type="ORF">AOQ84DRAFT_436431</name>
</gene>
<feature type="signal peptide" evidence="2">
    <location>
        <begin position="1"/>
        <end position="22"/>
    </location>
</feature>
<keyword evidence="4" id="KW-0560">Oxidoreductase</keyword>
<dbReference type="SUPFAM" id="SSF49482">
    <property type="entry name" value="Aromatic compound dioxygenase"/>
    <property type="match status" value="1"/>
</dbReference>
<dbReference type="Proteomes" id="UP000250140">
    <property type="component" value="Unassembled WGS sequence"/>
</dbReference>
<evidence type="ECO:0000313" key="4">
    <source>
        <dbReference type="EMBL" id="OCL13289.1"/>
    </source>
</evidence>
<dbReference type="Gene3D" id="2.60.130.10">
    <property type="entry name" value="Aromatic compound dioxygenase"/>
    <property type="match status" value="1"/>
</dbReference>
<dbReference type="Pfam" id="PF00775">
    <property type="entry name" value="Dioxygenase_C"/>
    <property type="match status" value="1"/>
</dbReference>
<keyword evidence="5" id="KW-1185">Reference proteome</keyword>
<feature type="chain" id="PRO_5034754450" evidence="2">
    <location>
        <begin position="23"/>
        <end position="418"/>
    </location>
</feature>
<feature type="compositionally biased region" description="Gly residues" evidence="1">
    <location>
        <begin position="359"/>
        <end position="369"/>
    </location>
</feature>
<name>A0A8E2JXJ0_9PEZI</name>
<evidence type="ECO:0000313" key="5">
    <source>
        <dbReference type="Proteomes" id="UP000250140"/>
    </source>
</evidence>
<sequence>MVNFSSFTAAVAAASFLSAVVAHPGEHHEHAQVKREVEIRDNLASKAARSLGKCAGTVKARALEQRAIARRAATAERLRAARGIAAPNRPYIHRRDLATLEEFETVNHNMTGLVSSSDPSTLFSANTSCILTPEVTIGPYYVLGELVRQNVTEGQPGVPVHLEMQFIDTNTCEPVPSLLIDIWAANSTGVYSGIDTSEGQGGLNSTYMRGLQSTGTDGVAEFDTIFPSHYEGRAIHQHVVVHTNTTLLSNGSYAGGTVAHIGQLFFDESLRSAVEATYPYNTNTQSVTSNDDDMWAPGQADNDYDPFPEFVYLSEDITDGLLMWISIGIDATANRSANVSYAAYLAADGGHDNPNASQFGGGGAGGNGTFNGTMPNGTVPSGGVPSSAAVPQASSAAAAKRSAYTLRKLFSGAARRVF</sequence>
<proteinExistence type="predicted"/>
<accession>A0A8E2JXJ0</accession>
<dbReference type="EMBL" id="KV748745">
    <property type="protein sequence ID" value="OCL13289.1"/>
    <property type="molecule type" value="Genomic_DNA"/>
</dbReference>
<dbReference type="PANTHER" id="PTHR34315:SF2">
    <property type="entry name" value="ANCHORED DIOXYGENASE, PUTATIVE (AFU_ORTHOLOGUE AFUA_3G01800)-RELATED"/>
    <property type="match status" value="1"/>
</dbReference>
<evidence type="ECO:0000256" key="2">
    <source>
        <dbReference type="SAM" id="SignalP"/>
    </source>
</evidence>
<evidence type="ECO:0000256" key="1">
    <source>
        <dbReference type="SAM" id="MobiDB-lite"/>
    </source>
</evidence>
<dbReference type="CDD" id="cd03457">
    <property type="entry name" value="intradiol_dioxygenase_like"/>
    <property type="match status" value="1"/>
</dbReference>
<dbReference type="InterPro" id="IPR000627">
    <property type="entry name" value="Intradiol_dOase_C"/>
</dbReference>
<keyword evidence="2" id="KW-0732">Signal</keyword>
<dbReference type="PANTHER" id="PTHR34315">
    <property type="match status" value="1"/>
</dbReference>
<evidence type="ECO:0000259" key="3">
    <source>
        <dbReference type="Pfam" id="PF00775"/>
    </source>
</evidence>
<organism evidence="4 5">
    <name type="scientific">Glonium stellatum</name>
    <dbReference type="NCBI Taxonomy" id="574774"/>
    <lineage>
        <taxon>Eukaryota</taxon>
        <taxon>Fungi</taxon>
        <taxon>Dikarya</taxon>
        <taxon>Ascomycota</taxon>
        <taxon>Pezizomycotina</taxon>
        <taxon>Dothideomycetes</taxon>
        <taxon>Pleosporomycetidae</taxon>
        <taxon>Gloniales</taxon>
        <taxon>Gloniaceae</taxon>
        <taxon>Glonium</taxon>
    </lineage>
</organism>
<dbReference type="GO" id="GO:0008199">
    <property type="term" value="F:ferric iron binding"/>
    <property type="evidence" value="ECO:0007669"/>
    <property type="project" value="InterPro"/>
</dbReference>
<reference evidence="4 5" key="1">
    <citation type="journal article" date="2016" name="Nat. Commun.">
        <title>Ectomycorrhizal ecology is imprinted in the genome of the dominant symbiotic fungus Cenococcum geophilum.</title>
        <authorList>
            <consortium name="DOE Joint Genome Institute"/>
            <person name="Peter M."/>
            <person name="Kohler A."/>
            <person name="Ohm R.A."/>
            <person name="Kuo A."/>
            <person name="Krutzmann J."/>
            <person name="Morin E."/>
            <person name="Arend M."/>
            <person name="Barry K.W."/>
            <person name="Binder M."/>
            <person name="Choi C."/>
            <person name="Clum A."/>
            <person name="Copeland A."/>
            <person name="Grisel N."/>
            <person name="Haridas S."/>
            <person name="Kipfer T."/>
            <person name="LaButti K."/>
            <person name="Lindquist E."/>
            <person name="Lipzen A."/>
            <person name="Maire R."/>
            <person name="Meier B."/>
            <person name="Mihaltcheva S."/>
            <person name="Molinier V."/>
            <person name="Murat C."/>
            <person name="Poggeler S."/>
            <person name="Quandt C.A."/>
            <person name="Sperisen C."/>
            <person name="Tritt A."/>
            <person name="Tisserant E."/>
            <person name="Crous P.W."/>
            <person name="Henrissat B."/>
            <person name="Nehls U."/>
            <person name="Egli S."/>
            <person name="Spatafora J.W."/>
            <person name="Grigoriev I.V."/>
            <person name="Martin F.M."/>
        </authorList>
    </citation>
    <scope>NUCLEOTIDE SEQUENCE [LARGE SCALE GENOMIC DNA]</scope>
    <source>
        <strain evidence="4 5">CBS 207.34</strain>
    </source>
</reference>
<feature type="region of interest" description="Disordered" evidence="1">
    <location>
        <begin position="357"/>
        <end position="389"/>
    </location>
</feature>
<dbReference type="GO" id="GO:0016702">
    <property type="term" value="F:oxidoreductase activity, acting on single donors with incorporation of molecular oxygen, incorporation of two atoms of oxygen"/>
    <property type="evidence" value="ECO:0007669"/>
    <property type="project" value="InterPro"/>
</dbReference>
<protein>
    <submittedName>
        <fullName evidence="4">Aromatic compound dioxygenase</fullName>
    </submittedName>
</protein>
<dbReference type="InterPro" id="IPR015889">
    <property type="entry name" value="Intradiol_dOase_core"/>
</dbReference>
<keyword evidence="4" id="KW-0223">Dioxygenase</keyword>
<dbReference type="OrthoDB" id="121380at2759"/>